<organism evidence="2 3">
    <name type="scientific">Brassica campestris</name>
    <name type="common">Field mustard</name>
    <dbReference type="NCBI Taxonomy" id="3711"/>
    <lineage>
        <taxon>Eukaryota</taxon>
        <taxon>Viridiplantae</taxon>
        <taxon>Streptophyta</taxon>
        <taxon>Embryophyta</taxon>
        <taxon>Tracheophyta</taxon>
        <taxon>Spermatophyta</taxon>
        <taxon>Magnoliopsida</taxon>
        <taxon>eudicotyledons</taxon>
        <taxon>Gunneridae</taxon>
        <taxon>Pentapetalae</taxon>
        <taxon>rosids</taxon>
        <taxon>malvids</taxon>
        <taxon>Brassicales</taxon>
        <taxon>Brassicaceae</taxon>
        <taxon>Brassiceae</taxon>
        <taxon>Brassica</taxon>
    </lineage>
</organism>
<feature type="compositionally biased region" description="Basic residues" evidence="1">
    <location>
        <begin position="53"/>
        <end position="62"/>
    </location>
</feature>
<dbReference type="HOGENOM" id="CLU_2907250_0_0_1"/>
<sequence length="62" mass="6516">MARSTSDRYIRGAVFYGDVGVVSCTDEDGSDGVGPPNTSVFQIDASPVTGAPRRYRRGSSSS</sequence>
<name>M4E4E7_BRACM</name>
<reference evidence="2" key="3">
    <citation type="submission" date="2023-03" db="UniProtKB">
        <authorList>
            <consortium name="EnsemblPlants"/>
        </authorList>
    </citation>
    <scope>IDENTIFICATION</scope>
    <source>
        <strain evidence="2">cv. Chiifu-401-42</strain>
    </source>
</reference>
<proteinExistence type="predicted"/>
<protein>
    <submittedName>
        <fullName evidence="2">Uncharacterized protein</fullName>
    </submittedName>
</protein>
<evidence type="ECO:0000256" key="1">
    <source>
        <dbReference type="SAM" id="MobiDB-lite"/>
    </source>
</evidence>
<dbReference type="InParanoid" id="M4E4E7"/>
<keyword evidence="3" id="KW-1185">Reference proteome</keyword>
<accession>M4E4E7</accession>
<reference evidence="2 3" key="1">
    <citation type="journal article" date="2011" name="Nat. Genet.">
        <title>The genome of the mesopolyploid crop species Brassica rapa.</title>
        <authorList>
            <consortium name="Brassica rapa Genome Sequencing Project Consortium"/>
            <person name="Wang X."/>
            <person name="Wang H."/>
            <person name="Wang J."/>
            <person name="Sun R."/>
            <person name="Wu J."/>
            <person name="Liu S."/>
            <person name="Bai Y."/>
            <person name="Mun J.H."/>
            <person name="Bancroft I."/>
            <person name="Cheng F."/>
            <person name="Huang S."/>
            <person name="Li X."/>
            <person name="Hua W."/>
            <person name="Wang J."/>
            <person name="Wang X."/>
            <person name="Freeling M."/>
            <person name="Pires J.C."/>
            <person name="Paterson A.H."/>
            <person name="Chalhoub B."/>
            <person name="Wang B."/>
            <person name="Hayward A."/>
            <person name="Sharpe A.G."/>
            <person name="Park B.S."/>
            <person name="Weisshaar B."/>
            <person name="Liu B."/>
            <person name="Li B."/>
            <person name="Liu B."/>
            <person name="Tong C."/>
            <person name="Song C."/>
            <person name="Duran C."/>
            <person name="Peng C."/>
            <person name="Geng C."/>
            <person name="Koh C."/>
            <person name="Lin C."/>
            <person name="Edwards D."/>
            <person name="Mu D."/>
            <person name="Shen D."/>
            <person name="Soumpourou E."/>
            <person name="Li F."/>
            <person name="Fraser F."/>
            <person name="Conant G."/>
            <person name="Lassalle G."/>
            <person name="King G.J."/>
            <person name="Bonnema G."/>
            <person name="Tang H."/>
            <person name="Wang H."/>
            <person name="Belcram H."/>
            <person name="Zhou H."/>
            <person name="Hirakawa H."/>
            <person name="Abe H."/>
            <person name="Guo H."/>
            <person name="Wang H."/>
            <person name="Jin H."/>
            <person name="Parkin I.A."/>
            <person name="Batley J."/>
            <person name="Kim J.S."/>
            <person name="Just J."/>
            <person name="Li J."/>
            <person name="Xu J."/>
            <person name="Deng J."/>
            <person name="Kim J.A."/>
            <person name="Li J."/>
            <person name="Yu J."/>
            <person name="Meng J."/>
            <person name="Wang J."/>
            <person name="Min J."/>
            <person name="Poulain J."/>
            <person name="Wang J."/>
            <person name="Hatakeyama K."/>
            <person name="Wu K."/>
            <person name="Wang L."/>
            <person name="Fang L."/>
            <person name="Trick M."/>
            <person name="Links M.G."/>
            <person name="Zhao M."/>
            <person name="Jin M."/>
            <person name="Ramchiary N."/>
            <person name="Drou N."/>
            <person name="Berkman P.J."/>
            <person name="Cai Q."/>
            <person name="Huang Q."/>
            <person name="Li R."/>
            <person name="Tabata S."/>
            <person name="Cheng S."/>
            <person name="Zhang S."/>
            <person name="Zhang S."/>
            <person name="Huang S."/>
            <person name="Sato S."/>
            <person name="Sun S."/>
            <person name="Kwon S.J."/>
            <person name="Choi S.R."/>
            <person name="Lee T.H."/>
            <person name="Fan W."/>
            <person name="Zhao X."/>
            <person name="Tan X."/>
            <person name="Xu X."/>
            <person name="Wang Y."/>
            <person name="Qiu Y."/>
            <person name="Yin Y."/>
            <person name="Li Y."/>
            <person name="Du Y."/>
            <person name="Liao Y."/>
            <person name="Lim Y."/>
            <person name="Narusaka Y."/>
            <person name="Wang Y."/>
            <person name="Wang Z."/>
            <person name="Li Z."/>
            <person name="Wang Z."/>
            <person name="Xiong Z."/>
            <person name="Zhang Z."/>
        </authorList>
    </citation>
    <scope>NUCLEOTIDE SEQUENCE [LARGE SCALE GENOMIC DNA]</scope>
    <source>
        <strain evidence="2 3">cv. Chiifu-401-42</strain>
    </source>
</reference>
<evidence type="ECO:0000313" key="2">
    <source>
        <dbReference type="EnsemblPlants" id="Bra023650.1-P"/>
    </source>
</evidence>
<reference evidence="2 3" key="2">
    <citation type="journal article" date="2018" name="Hortic Res">
        <title>Improved Brassica rapa reference genome by single-molecule sequencing and chromosome conformation capture technologies.</title>
        <authorList>
            <person name="Zhang L."/>
            <person name="Cai X."/>
            <person name="Wu J."/>
            <person name="Liu M."/>
            <person name="Grob S."/>
            <person name="Cheng F."/>
            <person name="Liang J."/>
            <person name="Cai C."/>
            <person name="Liu Z."/>
            <person name="Liu B."/>
            <person name="Wang F."/>
            <person name="Li S."/>
            <person name="Liu F."/>
            <person name="Li X."/>
            <person name="Cheng L."/>
            <person name="Yang W."/>
            <person name="Li M.H."/>
            <person name="Grossniklaus U."/>
            <person name="Zheng H."/>
            <person name="Wang X."/>
        </authorList>
    </citation>
    <scope>NUCLEOTIDE SEQUENCE [LARGE SCALE GENOMIC DNA]</scope>
    <source>
        <strain evidence="2 3">cv. Chiifu-401-42</strain>
    </source>
</reference>
<dbReference type="Gramene" id="Bra023650.1">
    <property type="protein sequence ID" value="Bra023650.1-P"/>
    <property type="gene ID" value="Bra023650"/>
</dbReference>
<dbReference type="AlphaFoldDB" id="M4E4E7"/>
<dbReference type="EnsemblPlants" id="Bra023650.1">
    <property type="protein sequence ID" value="Bra023650.1-P"/>
    <property type="gene ID" value="Bra023650"/>
</dbReference>
<dbReference type="Proteomes" id="UP000011750">
    <property type="component" value="Chromosome A02"/>
</dbReference>
<evidence type="ECO:0000313" key="3">
    <source>
        <dbReference type="Proteomes" id="UP000011750"/>
    </source>
</evidence>
<feature type="region of interest" description="Disordered" evidence="1">
    <location>
        <begin position="26"/>
        <end position="62"/>
    </location>
</feature>